<protein>
    <submittedName>
        <fullName evidence="1">Uncharacterized protein</fullName>
    </submittedName>
</protein>
<dbReference type="EMBL" id="JAOYFB010000038">
    <property type="protein sequence ID" value="KAK4027394.1"/>
    <property type="molecule type" value="Genomic_DNA"/>
</dbReference>
<gene>
    <name evidence="1" type="ORF">OUZ56_016440</name>
</gene>
<keyword evidence="2" id="KW-1185">Reference proteome</keyword>
<sequence>MGMDEESPDLLVQSFIVVDDITENCVLGLDAVYGHKFIFNCNEQTIYRMRKPDQPTHEPVMITPRKITIPPYTAQVVESERGRKATPERRLFIYTRSRTPEGSSP</sequence>
<reference evidence="1 2" key="1">
    <citation type="journal article" date="2023" name="Nucleic Acids Res.">
        <title>The hologenome of Daphnia magna reveals possible DNA methylation and microbiome-mediated evolution of the host genome.</title>
        <authorList>
            <person name="Chaturvedi A."/>
            <person name="Li X."/>
            <person name="Dhandapani V."/>
            <person name="Marshall H."/>
            <person name="Kissane S."/>
            <person name="Cuenca-Cambronero M."/>
            <person name="Asole G."/>
            <person name="Calvet F."/>
            <person name="Ruiz-Romero M."/>
            <person name="Marangio P."/>
            <person name="Guigo R."/>
            <person name="Rago D."/>
            <person name="Mirbahai L."/>
            <person name="Eastwood N."/>
            <person name="Colbourne J.K."/>
            <person name="Zhou J."/>
            <person name="Mallon E."/>
            <person name="Orsini L."/>
        </authorList>
    </citation>
    <scope>NUCLEOTIDE SEQUENCE [LARGE SCALE GENOMIC DNA]</scope>
    <source>
        <strain evidence="1">LRV0_1</strain>
    </source>
</reference>
<organism evidence="1 2">
    <name type="scientific">Daphnia magna</name>
    <dbReference type="NCBI Taxonomy" id="35525"/>
    <lineage>
        <taxon>Eukaryota</taxon>
        <taxon>Metazoa</taxon>
        <taxon>Ecdysozoa</taxon>
        <taxon>Arthropoda</taxon>
        <taxon>Crustacea</taxon>
        <taxon>Branchiopoda</taxon>
        <taxon>Diplostraca</taxon>
        <taxon>Cladocera</taxon>
        <taxon>Anomopoda</taxon>
        <taxon>Daphniidae</taxon>
        <taxon>Daphnia</taxon>
    </lineage>
</organism>
<comment type="caution">
    <text evidence="1">The sequence shown here is derived from an EMBL/GenBank/DDBJ whole genome shotgun (WGS) entry which is preliminary data.</text>
</comment>
<evidence type="ECO:0000313" key="2">
    <source>
        <dbReference type="Proteomes" id="UP001234178"/>
    </source>
</evidence>
<dbReference type="Proteomes" id="UP001234178">
    <property type="component" value="Unassembled WGS sequence"/>
</dbReference>
<proteinExistence type="predicted"/>
<evidence type="ECO:0000313" key="1">
    <source>
        <dbReference type="EMBL" id="KAK4027394.1"/>
    </source>
</evidence>
<name>A0ABR0AQM9_9CRUS</name>
<accession>A0ABR0AQM9</accession>